<feature type="transmembrane region" description="Helical" evidence="5">
    <location>
        <begin position="139"/>
        <end position="156"/>
    </location>
</feature>
<feature type="transmembrane region" description="Helical" evidence="5">
    <location>
        <begin position="256"/>
        <end position="276"/>
    </location>
</feature>
<dbReference type="PANTHER" id="PTHR10361:SF24">
    <property type="entry name" value="P3 PROTEIN"/>
    <property type="match status" value="1"/>
</dbReference>
<feature type="transmembrane region" description="Helical" evidence="5">
    <location>
        <begin position="168"/>
        <end position="185"/>
    </location>
</feature>
<evidence type="ECO:0000313" key="7">
    <source>
        <dbReference type="Proteomes" id="UP000441399"/>
    </source>
</evidence>
<feature type="transmembrane region" description="Helical" evidence="5">
    <location>
        <begin position="228"/>
        <end position="250"/>
    </location>
</feature>
<keyword evidence="7" id="KW-1185">Reference proteome</keyword>
<protein>
    <submittedName>
        <fullName evidence="6">Pantothenates transporter PanS</fullName>
    </submittedName>
</protein>
<feature type="transmembrane region" description="Helical" evidence="5">
    <location>
        <begin position="6"/>
        <end position="24"/>
    </location>
</feature>
<proteinExistence type="predicted"/>
<evidence type="ECO:0000256" key="5">
    <source>
        <dbReference type="SAM" id="Phobius"/>
    </source>
</evidence>
<evidence type="ECO:0000256" key="4">
    <source>
        <dbReference type="ARBA" id="ARBA00023136"/>
    </source>
</evidence>
<organism evidence="6 7">
    <name type="scientific">BD1-7 clade bacterium</name>
    <dbReference type="NCBI Taxonomy" id="2029982"/>
    <lineage>
        <taxon>Bacteria</taxon>
        <taxon>Pseudomonadati</taxon>
        <taxon>Pseudomonadota</taxon>
        <taxon>Gammaproteobacteria</taxon>
        <taxon>Cellvibrionales</taxon>
        <taxon>Spongiibacteraceae</taxon>
        <taxon>BD1-7 clade</taxon>
    </lineage>
</organism>
<dbReference type="Gene3D" id="1.20.1530.20">
    <property type="match status" value="1"/>
</dbReference>
<dbReference type="Proteomes" id="UP000441399">
    <property type="component" value="Unassembled WGS sequence"/>
</dbReference>
<dbReference type="OrthoDB" id="9806785at2"/>
<sequence length="280" mass="29636">MQLQWLLSSALILMMFAMGLGLRWQDFTRLMRQPRITLASLAAQVLLLPLLAIAVALGFGLGAAAAAGLLLVALCPSGSTSNFFTRLGQGNTALSVSLTAINSLVSVVTIPIVFLSVAPLLGYQGSGVTLSFFSTVEDIALHTLLPVAVGMLLRGLAPGFSRRIETGVVSLSSGVFFIVVAILWYQNWGNIVRSFATTGVATMVLLGLAMASGWFAGRIIKASQRDKFTMMIEVGIQNGALAFFIAVNLMKDPTLVGAPTVYTVAMVLAAIPAVLVRRFL</sequence>
<reference evidence="6 7" key="1">
    <citation type="submission" date="2019-11" db="EMBL/GenBank/DDBJ databases">
        <authorList>
            <person name="Holert J."/>
        </authorList>
    </citation>
    <scope>NUCLEOTIDE SEQUENCE [LARGE SCALE GENOMIC DNA]</scope>
    <source>
        <strain evidence="6">SB11_3</strain>
    </source>
</reference>
<name>A0A5S9QX36_9GAMM</name>
<feature type="transmembrane region" description="Helical" evidence="5">
    <location>
        <begin position="191"/>
        <end position="216"/>
    </location>
</feature>
<dbReference type="Pfam" id="PF01758">
    <property type="entry name" value="SBF"/>
    <property type="match status" value="1"/>
</dbReference>
<evidence type="ECO:0000313" key="6">
    <source>
        <dbReference type="EMBL" id="CAA0124669.1"/>
    </source>
</evidence>
<keyword evidence="2 5" id="KW-0812">Transmembrane</keyword>
<evidence type="ECO:0000256" key="2">
    <source>
        <dbReference type="ARBA" id="ARBA00022692"/>
    </source>
</evidence>
<comment type="subcellular location">
    <subcellularLocation>
        <location evidence="1">Membrane</location>
        <topology evidence="1">Multi-pass membrane protein</topology>
    </subcellularLocation>
</comment>
<gene>
    <name evidence="6" type="primary">panS_5</name>
    <name evidence="6" type="ORF">OPDIPICF_03200</name>
</gene>
<dbReference type="EMBL" id="CACSIO010000060">
    <property type="protein sequence ID" value="CAA0124669.1"/>
    <property type="molecule type" value="Genomic_DNA"/>
</dbReference>
<dbReference type="GO" id="GO:0016020">
    <property type="term" value="C:membrane"/>
    <property type="evidence" value="ECO:0007669"/>
    <property type="project" value="UniProtKB-SubCell"/>
</dbReference>
<feature type="transmembrane region" description="Helical" evidence="5">
    <location>
        <begin position="96"/>
        <end position="119"/>
    </location>
</feature>
<dbReference type="PANTHER" id="PTHR10361">
    <property type="entry name" value="SODIUM-BILE ACID COTRANSPORTER"/>
    <property type="match status" value="1"/>
</dbReference>
<feature type="transmembrane region" description="Helical" evidence="5">
    <location>
        <begin position="63"/>
        <end position="84"/>
    </location>
</feature>
<keyword evidence="4 5" id="KW-0472">Membrane</keyword>
<evidence type="ECO:0000256" key="1">
    <source>
        <dbReference type="ARBA" id="ARBA00004141"/>
    </source>
</evidence>
<dbReference type="InterPro" id="IPR038770">
    <property type="entry name" value="Na+/solute_symporter_sf"/>
</dbReference>
<dbReference type="AlphaFoldDB" id="A0A5S9QX36"/>
<dbReference type="InterPro" id="IPR002657">
    <property type="entry name" value="BilAc:Na_symport/Acr3"/>
</dbReference>
<feature type="transmembrane region" description="Helical" evidence="5">
    <location>
        <begin position="36"/>
        <end position="57"/>
    </location>
</feature>
<dbReference type="InterPro" id="IPR004710">
    <property type="entry name" value="Bilac:Na_transpt"/>
</dbReference>
<evidence type="ECO:0000256" key="3">
    <source>
        <dbReference type="ARBA" id="ARBA00022989"/>
    </source>
</evidence>
<keyword evidence="3 5" id="KW-1133">Transmembrane helix</keyword>
<accession>A0A5S9QX36</accession>